<keyword evidence="2" id="KW-0433">Leucine-rich repeat</keyword>
<dbReference type="GO" id="GO:0006952">
    <property type="term" value="P:defense response"/>
    <property type="evidence" value="ECO:0007669"/>
    <property type="project" value="UniProtKB-KW"/>
</dbReference>
<dbReference type="Gene3D" id="1.10.8.430">
    <property type="entry name" value="Helical domain of apoptotic protease-activating factors"/>
    <property type="match status" value="1"/>
</dbReference>
<accession>A0A9K3DJR7</accession>
<reference evidence="8" key="1">
    <citation type="journal article" date="2017" name="Nature">
        <title>The sunflower genome provides insights into oil metabolism, flowering and Asterid evolution.</title>
        <authorList>
            <person name="Badouin H."/>
            <person name="Gouzy J."/>
            <person name="Grassa C.J."/>
            <person name="Murat F."/>
            <person name="Staton S.E."/>
            <person name="Cottret L."/>
            <person name="Lelandais-Briere C."/>
            <person name="Owens G.L."/>
            <person name="Carrere S."/>
            <person name="Mayjonade B."/>
            <person name="Legrand L."/>
            <person name="Gill N."/>
            <person name="Kane N.C."/>
            <person name="Bowers J.E."/>
            <person name="Hubner S."/>
            <person name="Bellec A."/>
            <person name="Berard A."/>
            <person name="Berges H."/>
            <person name="Blanchet N."/>
            <person name="Boniface M.C."/>
            <person name="Brunel D."/>
            <person name="Catrice O."/>
            <person name="Chaidir N."/>
            <person name="Claudel C."/>
            <person name="Donnadieu C."/>
            <person name="Faraut T."/>
            <person name="Fievet G."/>
            <person name="Helmstetter N."/>
            <person name="King M."/>
            <person name="Knapp S.J."/>
            <person name="Lai Z."/>
            <person name="Le Paslier M.C."/>
            <person name="Lippi Y."/>
            <person name="Lorenzon L."/>
            <person name="Mandel J.R."/>
            <person name="Marage G."/>
            <person name="Marchand G."/>
            <person name="Marquand E."/>
            <person name="Bret-Mestries E."/>
            <person name="Morien E."/>
            <person name="Nambeesan S."/>
            <person name="Nguyen T."/>
            <person name="Pegot-Espagnet P."/>
            <person name="Pouilly N."/>
            <person name="Raftis F."/>
            <person name="Sallet E."/>
            <person name="Schiex T."/>
            <person name="Thomas J."/>
            <person name="Vandecasteele C."/>
            <person name="Vares D."/>
            <person name="Vear F."/>
            <person name="Vautrin S."/>
            <person name="Crespi M."/>
            <person name="Mangin B."/>
            <person name="Burke J.M."/>
            <person name="Salse J."/>
            <person name="Munos S."/>
            <person name="Vincourt P."/>
            <person name="Rieseberg L.H."/>
            <person name="Langlade N.B."/>
        </authorList>
    </citation>
    <scope>NUCLEOTIDE SEQUENCE</scope>
    <source>
        <tissue evidence="8">Leaves</tissue>
    </source>
</reference>
<sequence>MDFVTPIITPIVESLLGPVKRHLGFLVSSSNKVKCMSARLAELKNIARDVEEQKERHDANNLVVPRHVPDWLKEVKAISVKAENIPTGRLGCFNIKMRYTSGKRSSCIVNDIDRLMTEKSNIKWTVEKRPLAKVSSNKASTSTLVHEDDDGTQSILKSSRDLIFNNALTSLESNDNKARMMALSGMAGVGKTTMMEQLVKAVEDKKTFEWIVKVTIGKNHNPVDIQTTIAERIGEPLSEKDKDTRADRLKERFQRMSEEGKKKILIILDDVWEKINLKDIGLSSPLPNGFKLLLTSREEDICTQMDIETSLIFKIGVLKDEEAKKLFWKTVRLGSSGDIEQVDLHQIGEEILKICGGLPLAITTIASTLRDKEKFEWEDALSRLQNKKVDDYGIKEIFKISFKNLKEDDLKAIFLLSGLFPEDSNIQKEDLLRYGWGLNFYQSVRTIAGARRRVNTCVNKLIRSNLLIKSDCEGSVKMHDLVRDFVLSEFSVVKQASIVSHDNNFSDLLEEDEPYERLLLKCGSMLQFPIHFNHKNLKLLKLMDGDKLLKFPEDFYTSMKKLEVLSYMNMHRPLLPQCMTNLRALCLRSCSLVDNDVSILGDLISLEVLNLAGCGIHKLPSKLGNLKRLKLLDLTGCINLYIDNGVFENLNQLEELYMGVCHGSCIRFSDTNCDELKILSRKLFALELEFFNNKAQPVNVSFENLERFKISVGRLLTKRWRGDHNNGNYSFKNTLMLETSSSELRECKINQLFRKTEILYLKVNDMSYLEDILIRPPQNAFCDLKELSISNCEGLAYLFTISMANGLRKLEKLFITSCSALQSVVNGENSEAGVVTFHKLKFLSLRNLPNLVSLCAHVNVTELPQLMELHLDELPNCTSIFPKNNIDISSVKPFFNKEVMIPKLEKLEITGMKNLKEIWESEITTTEGKIKNIFMLREIEVKDCSSIEVLFNIDLGQIRQLGMCSLRNIKVCRCERCGG</sequence>
<dbReference type="Pfam" id="PF23247">
    <property type="entry name" value="LRR_RPS2"/>
    <property type="match status" value="1"/>
</dbReference>
<feature type="coiled-coil region" evidence="5">
    <location>
        <begin position="33"/>
        <end position="60"/>
    </location>
</feature>
<evidence type="ECO:0000256" key="1">
    <source>
        <dbReference type="ARBA" id="ARBA00008894"/>
    </source>
</evidence>
<dbReference type="InterPro" id="IPR027417">
    <property type="entry name" value="P-loop_NTPase"/>
</dbReference>
<keyword evidence="4" id="KW-0547">Nucleotide-binding</keyword>
<evidence type="ECO:0000313" key="9">
    <source>
        <dbReference type="Proteomes" id="UP000215914"/>
    </source>
</evidence>
<dbReference type="InterPro" id="IPR050905">
    <property type="entry name" value="Plant_NBS-LRR"/>
</dbReference>
<dbReference type="InterPro" id="IPR002182">
    <property type="entry name" value="NB-ARC"/>
</dbReference>
<dbReference type="Gene3D" id="3.80.10.10">
    <property type="entry name" value="Ribonuclease Inhibitor"/>
    <property type="match status" value="2"/>
</dbReference>
<keyword evidence="8" id="KW-0378">Hydrolase</keyword>
<dbReference type="GO" id="GO:0043531">
    <property type="term" value="F:ADP binding"/>
    <property type="evidence" value="ECO:0007669"/>
    <property type="project" value="InterPro"/>
</dbReference>
<proteinExistence type="inferred from homology"/>
<dbReference type="PANTHER" id="PTHR33463">
    <property type="entry name" value="NB-ARC DOMAIN-CONTAINING PROTEIN-RELATED"/>
    <property type="match status" value="1"/>
</dbReference>
<dbReference type="Gene3D" id="3.40.50.300">
    <property type="entry name" value="P-loop containing nucleotide triphosphate hydrolases"/>
    <property type="match status" value="1"/>
</dbReference>
<feature type="domain" description="NB-ARC" evidence="6">
    <location>
        <begin position="170"/>
        <end position="331"/>
    </location>
</feature>
<evidence type="ECO:0000256" key="2">
    <source>
        <dbReference type="ARBA" id="ARBA00022614"/>
    </source>
</evidence>
<dbReference type="Gramene" id="mRNA:HanXRQr2_Chr17g0802631">
    <property type="protein sequence ID" value="mRNA:HanXRQr2_Chr17g0802631"/>
    <property type="gene ID" value="HanXRQr2_Chr17g0802631"/>
</dbReference>
<dbReference type="InterPro" id="IPR057135">
    <property type="entry name" value="At4g27190-like_LRR"/>
</dbReference>
<gene>
    <name evidence="8" type="ORF">HanXRQr2_Chr17g0802631</name>
</gene>
<reference evidence="8" key="2">
    <citation type="submission" date="2020-06" db="EMBL/GenBank/DDBJ databases">
        <title>Helianthus annuus Genome sequencing and assembly Release 2.</title>
        <authorList>
            <person name="Gouzy J."/>
            <person name="Langlade N."/>
            <person name="Munos S."/>
        </authorList>
    </citation>
    <scope>NUCLEOTIDE SEQUENCE</scope>
    <source>
        <tissue evidence="8">Leaves</tissue>
    </source>
</reference>
<dbReference type="SUPFAM" id="SSF52058">
    <property type="entry name" value="L domain-like"/>
    <property type="match status" value="1"/>
</dbReference>
<dbReference type="Proteomes" id="UP000215914">
    <property type="component" value="Unassembled WGS sequence"/>
</dbReference>
<name>A0A9K3DJR7_HELAN</name>
<dbReference type="OrthoDB" id="664960at2759"/>
<keyword evidence="4" id="KW-0067">ATP-binding</keyword>
<protein>
    <submittedName>
        <fullName evidence="8">P-loop containing nucleoside triphosphate hydrolase, leucine-rich repeat domain superfamily</fullName>
    </submittedName>
</protein>
<comment type="caution">
    <text evidence="8">The sequence shown here is derived from an EMBL/GenBank/DDBJ whole genome shotgun (WGS) entry which is preliminary data.</text>
</comment>
<evidence type="ECO:0000256" key="4">
    <source>
        <dbReference type="ARBA" id="ARBA00022840"/>
    </source>
</evidence>
<evidence type="ECO:0000256" key="5">
    <source>
        <dbReference type="SAM" id="Coils"/>
    </source>
</evidence>
<dbReference type="AlphaFoldDB" id="A0A9K3DJR7"/>
<evidence type="ECO:0000256" key="3">
    <source>
        <dbReference type="ARBA" id="ARBA00022821"/>
    </source>
</evidence>
<keyword evidence="3" id="KW-0611">Plant defense</keyword>
<keyword evidence="5" id="KW-0175">Coiled coil</keyword>
<dbReference type="GO" id="GO:0005524">
    <property type="term" value="F:ATP binding"/>
    <property type="evidence" value="ECO:0007669"/>
    <property type="project" value="UniProtKB-KW"/>
</dbReference>
<organism evidence="8 9">
    <name type="scientific">Helianthus annuus</name>
    <name type="common">Common sunflower</name>
    <dbReference type="NCBI Taxonomy" id="4232"/>
    <lineage>
        <taxon>Eukaryota</taxon>
        <taxon>Viridiplantae</taxon>
        <taxon>Streptophyta</taxon>
        <taxon>Embryophyta</taxon>
        <taxon>Tracheophyta</taxon>
        <taxon>Spermatophyta</taxon>
        <taxon>Magnoliopsida</taxon>
        <taxon>eudicotyledons</taxon>
        <taxon>Gunneridae</taxon>
        <taxon>Pentapetalae</taxon>
        <taxon>asterids</taxon>
        <taxon>campanulids</taxon>
        <taxon>Asterales</taxon>
        <taxon>Asteraceae</taxon>
        <taxon>Asteroideae</taxon>
        <taxon>Heliantheae alliance</taxon>
        <taxon>Heliantheae</taxon>
        <taxon>Helianthus</taxon>
    </lineage>
</organism>
<evidence type="ECO:0000259" key="7">
    <source>
        <dbReference type="Pfam" id="PF23247"/>
    </source>
</evidence>
<dbReference type="EMBL" id="MNCJ02000332">
    <property type="protein sequence ID" value="KAF5755423.1"/>
    <property type="molecule type" value="Genomic_DNA"/>
</dbReference>
<comment type="similarity">
    <text evidence="1">Belongs to the disease resistance NB-LRR family.</text>
</comment>
<dbReference type="PANTHER" id="PTHR33463:SF222">
    <property type="entry name" value="NB-ARC-RELATED"/>
    <property type="match status" value="1"/>
</dbReference>
<dbReference type="InterPro" id="IPR042197">
    <property type="entry name" value="Apaf_helical"/>
</dbReference>
<evidence type="ECO:0000313" key="8">
    <source>
        <dbReference type="EMBL" id="KAF5755423.1"/>
    </source>
</evidence>
<dbReference type="Pfam" id="PF00931">
    <property type="entry name" value="NB-ARC"/>
    <property type="match status" value="1"/>
</dbReference>
<feature type="domain" description="Disease resistance protein At4g27190-like leucine-rich repeats" evidence="7">
    <location>
        <begin position="769"/>
        <end position="883"/>
    </location>
</feature>
<dbReference type="GO" id="GO:0016787">
    <property type="term" value="F:hydrolase activity"/>
    <property type="evidence" value="ECO:0007669"/>
    <property type="project" value="UniProtKB-KW"/>
</dbReference>
<dbReference type="PRINTS" id="PR00364">
    <property type="entry name" value="DISEASERSIST"/>
</dbReference>
<keyword evidence="9" id="KW-1185">Reference proteome</keyword>
<dbReference type="SUPFAM" id="SSF52540">
    <property type="entry name" value="P-loop containing nucleoside triphosphate hydrolases"/>
    <property type="match status" value="1"/>
</dbReference>
<dbReference type="InterPro" id="IPR032675">
    <property type="entry name" value="LRR_dom_sf"/>
</dbReference>
<evidence type="ECO:0000259" key="6">
    <source>
        <dbReference type="Pfam" id="PF00931"/>
    </source>
</evidence>